<dbReference type="EMBL" id="FXZB01000009">
    <property type="protein sequence ID" value="SMX76586.1"/>
    <property type="molecule type" value="Genomic_DNA"/>
</dbReference>
<reference evidence="31 32" key="6">
    <citation type="submission" date="2017-12" db="EMBL/GenBank/DDBJ databases">
        <authorList>
            <person name="Levesque S."/>
        </authorList>
    </citation>
    <scope>NUCLEOTIDE SEQUENCE [LARGE SCALE GENOMIC DNA]</scope>
    <source>
        <strain evidence="11 32">SMQ-1417</strain>
        <strain evidence="12 31">SMQ-1420</strain>
    </source>
</reference>
<evidence type="ECO:0000256" key="3">
    <source>
        <dbReference type="ARBA" id="ARBA00012054"/>
    </source>
</evidence>
<dbReference type="Proteomes" id="UP000218620">
    <property type="component" value="Unassembled WGS sequence"/>
</dbReference>
<evidence type="ECO:0000313" key="20">
    <source>
        <dbReference type="EMBL" id="SMX81809.1"/>
    </source>
</evidence>
<dbReference type="Proteomes" id="UP000234327">
    <property type="component" value="Unassembled WGS sequence"/>
</dbReference>
<accession>A0A2H1IN50</accession>
<evidence type="ECO:0000256" key="9">
    <source>
        <dbReference type="RuleBase" id="RU363066"/>
    </source>
</evidence>
<reference evidence="10" key="1">
    <citation type="submission" date="2016-09" db="EMBL/GenBank/DDBJ databases">
        <title>Complete Genome Sequence of Brevibacterium aurantiacum SMQ-1335.</title>
        <authorList>
            <person name="de Melo A.G."/>
            <person name="Labrie S.J."/>
            <person name="Dumaresq J."/>
            <person name="Roberts R.J."/>
            <person name="Tremblay D.M."/>
            <person name="Moineau S."/>
        </authorList>
    </citation>
    <scope>NUCLEOTIDE SEQUENCE</scope>
    <source>
        <strain evidence="10">SMQ-1335</strain>
    </source>
</reference>
<dbReference type="EMBL" id="NRGP01000004">
    <property type="protein sequence ID" value="PCC47763.1"/>
    <property type="molecule type" value="Genomic_DNA"/>
</dbReference>
<evidence type="ECO:0000256" key="4">
    <source>
        <dbReference type="ARBA" id="ARBA00022679"/>
    </source>
</evidence>
<accession>A0A1D7W6G5</accession>
<evidence type="ECO:0000256" key="2">
    <source>
        <dbReference type="ARBA" id="ARBA00008420"/>
    </source>
</evidence>
<dbReference type="RefSeq" id="WP_009883907.1">
    <property type="nucleotide sequence ID" value="NZ_AAGP01000023.1"/>
</dbReference>
<evidence type="ECO:0000313" key="32">
    <source>
        <dbReference type="Proteomes" id="UP000283000"/>
    </source>
</evidence>
<evidence type="ECO:0000313" key="30">
    <source>
        <dbReference type="Proteomes" id="UP000234525"/>
    </source>
</evidence>
<evidence type="ECO:0000313" key="18">
    <source>
        <dbReference type="EMBL" id="SMX73209.1"/>
    </source>
</evidence>
<dbReference type="Proteomes" id="UP000217564">
    <property type="component" value="Unassembled WGS sequence"/>
</dbReference>
<comment type="similarity">
    <text evidence="2 9">Belongs to the gluconokinase GntK/GntV family.</text>
</comment>
<reference evidence="31 32" key="8">
    <citation type="submission" date="2019-01" db="EMBL/GenBank/DDBJ databases">
        <title>Comparative genomic analysis of Brevibacterium aurantiacum sheds light on its evolution and its adaptation to smear-ripened cheeses.</title>
        <authorList>
            <person name="Moineau S."/>
        </authorList>
    </citation>
    <scope>NUCLEOTIDE SEQUENCE [LARGE SCALE GENOMIC DNA]</scope>
    <source>
        <strain evidence="11 32">SMQ-1417</strain>
        <strain evidence="12 31">SMQ-1420</strain>
    </source>
</reference>
<reference evidence="22" key="2">
    <citation type="submission" date="2016-09" db="EMBL/GenBank/DDBJ databases">
        <title>Complete Genome Sequence of Brevibacterium linens SMQ-1335.</title>
        <authorList>
            <person name="de Melo A.G."/>
            <person name="Labrie S.J."/>
            <person name="Dumaresq J."/>
            <person name="Roberts R.J."/>
            <person name="Tremblay D.M."/>
            <person name="Moineau S."/>
        </authorList>
    </citation>
    <scope>NUCLEOTIDE SEQUENCE [LARGE SCALE GENOMIC DNA]</scope>
    <source>
        <strain evidence="22">SMQ-1335</strain>
    </source>
</reference>
<protein>
    <recommendedName>
        <fullName evidence="3 9">Gluconokinase</fullName>
        <ecNumber evidence="3 9">2.7.1.12</ecNumber>
    </recommendedName>
</protein>
<dbReference type="PATRIC" id="fig|1703.10.peg.3034"/>
<reference evidence="28 30" key="5">
    <citation type="submission" date="2017-03" db="EMBL/GenBank/DDBJ databases">
        <authorList>
            <person name="Monnet C."/>
        </authorList>
    </citation>
    <scope>NUCLEOTIDE SEQUENCE [LARGE SCALE GENOMIC DNA]</scope>
    <source>
        <strain evidence="30">ATCC 9175</strain>
        <strain evidence="28">CNRZ 920</strain>
    </source>
</reference>
<organism evidence="10 22">
    <name type="scientific">Brevibacterium aurantiacum</name>
    <dbReference type="NCBI Taxonomy" id="273384"/>
    <lineage>
        <taxon>Bacteria</taxon>
        <taxon>Bacillati</taxon>
        <taxon>Actinomycetota</taxon>
        <taxon>Actinomycetes</taxon>
        <taxon>Micrococcales</taxon>
        <taxon>Brevibacteriaceae</taxon>
        <taxon>Brevibacterium</taxon>
    </lineage>
</organism>
<keyword evidence="18" id="KW-0326">Glycosidase</keyword>
<dbReference type="GO" id="GO:0046316">
    <property type="term" value="F:gluconokinase activity"/>
    <property type="evidence" value="ECO:0007669"/>
    <property type="project" value="UniProtKB-EC"/>
</dbReference>
<dbReference type="PANTHER" id="PTHR43442:SF3">
    <property type="entry name" value="GLUCONOKINASE-RELATED"/>
    <property type="match status" value="1"/>
</dbReference>
<evidence type="ECO:0000313" key="27">
    <source>
        <dbReference type="Proteomes" id="UP000218620"/>
    </source>
</evidence>
<dbReference type="Proteomes" id="UP000094793">
    <property type="component" value="Chromosome"/>
</dbReference>
<dbReference type="KEGG" id="blin:BLSMQ_2933"/>
<gene>
    <name evidence="19" type="ORF">BAUR9175_01518</name>
    <name evidence="18" type="ORF">BAUR920_00907</name>
    <name evidence="20" type="ORF">BAURA63_01834</name>
    <name evidence="10" type="ORF">BLSMQ_2933</name>
    <name evidence="17" type="ORF">CIK59_05890</name>
    <name evidence="16" type="ORF">CIK62_08540</name>
    <name evidence="15" type="ORF">CIK64_02560</name>
    <name evidence="14" type="ORF">CIK65_00690</name>
    <name evidence="13" type="ORF">CIK79_02975</name>
    <name evidence="11" type="ORF">CXR23_15410</name>
    <name evidence="12" type="ORF">CXR27_14870</name>
    <name evidence="21" type="ORF">EB834_00405</name>
</gene>
<dbReference type="eggNOG" id="COG3265">
    <property type="taxonomic scope" value="Bacteria"/>
</dbReference>
<evidence type="ECO:0000313" key="26">
    <source>
        <dbReference type="Proteomes" id="UP000218377"/>
    </source>
</evidence>
<name>A0A1D7W6G5_BREAU</name>
<dbReference type="EC" id="2.7.1.12" evidence="3 9"/>
<dbReference type="EMBL" id="CP025330">
    <property type="protein sequence ID" value="AZT94360.1"/>
    <property type="molecule type" value="Genomic_DNA"/>
</dbReference>
<dbReference type="InterPro" id="IPR006001">
    <property type="entry name" value="Therm_gnt_kin"/>
</dbReference>
<evidence type="ECO:0000313" key="29">
    <source>
        <dbReference type="Proteomes" id="UP000234327"/>
    </source>
</evidence>
<evidence type="ECO:0000313" key="23">
    <source>
        <dbReference type="Proteomes" id="UP000217564"/>
    </source>
</evidence>
<accession>A0A2A3YZH0</accession>
<evidence type="ECO:0000313" key="12">
    <source>
        <dbReference type="EMBL" id="AZT98132.1"/>
    </source>
</evidence>
<dbReference type="Gene3D" id="3.40.50.300">
    <property type="entry name" value="P-loop containing nucleotide triphosphate hydrolases"/>
    <property type="match status" value="1"/>
</dbReference>
<dbReference type="Proteomes" id="UP000217881">
    <property type="component" value="Unassembled WGS sequence"/>
</dbReference>
<dbReference type="EMBL" id="NRGO01000008">
    <property type="protein sequence ID" value="PCC50403.1"/>
    <property type="molecule type" value="Genomic_DNA"/>
</dbReference>
<dbReference type="AlphaFoldDB" id="A0A1D7W6G5"/>
<dbReference type="PANTHER" id="PTHR43442">
    <property type="entry name" value="GLUCONOKINASE-RELATED"/>
    <property type="match status" value="1"/>
</dbReference>
<evidence type="ECO:0000313" key="21">
    <source>
        <dbReference type="EMBL" id="TGD40540.1"/>
    </source>
</evidence>
<sequence>MDLPPLVIMGVSGTGKTLIGRRLAAELGAVFVDADDLHSQDNKDKMRSGVPLDDEDRWPWLKSVASELIATPPPVVACSALRRSYRDYLRAQAPATFFVHLTGDREIIVEHLARRSHEFMSPTLVDSQLETLEPLAVEEAHFLAPIDLSPDEVSRYIIERLPQGS</sequence>
<dbReference type="Proteomes" id="UP000283000">
    <property type="component" value="Chromosome"/>
</dbReference>
<dbReference type="GO" id="GO:0016798">
    <property type="term" value="F:hydrolase activity, acting on glycosyl bonds"/>
    <property type="evidence" value="ECO:0007669"/>
    <property type="project" value="UniProtKB-KW"/>
</dbReference>
<evidence type="ECO:0000313" key="14">
    <source>
        <dbReference type="EMBL" id="PCC44716.1"/>
    </source>
</evidence>
<evidence type="ECO:0000313" key="31">
    <source>
        <dbReference type="Proteomes" id="UP000282731"/>
    </source>
</evidence>
<evidence type="ECO:0000313" key="24">
    <source>
        <dbReference type="Proteomes" id="UP000217720"/>
    </source>
</evidence>
<dbReference type="GO" id="GO:0005975">
    <property type="term" value="P:carbohydrate metabolic process"/>
    <property type="evidence" value="ECO:0007669"/>
    <property type="project" value="InterPro"/>
</dbReference>
<dbReference type="EMBL" id="NRGQ01000002">
    <property type="protein sequence ID" value="PCC44716.1"/>
    <property type="molecule type" value="Genomic_DNA"/>
</dbReference>
<reference evidence="21 33" key="7">
    <citation type="submission" date="2018-10" db="EMBL/GenBank/DDBJ databases">
        <title>Brevibacterium genomes from Austrain hard cheese rinds.</title>
        <authorList>
            <person name="Anast J.M."/>
            <person name="Dzieciol M."/>
            <person name="Schultz D.L."/>
            <person name="Mann E."/>
            <person name="Wagner M."/>
            <person name="Schmitz-Esser S."/>
        </authorList>
    </citation>
    <scope>NUCLEOTIDE SEQUENCE [LARGE SCALE GENOMIC DNA]</scope>
    <source>
        <strain evidence="21 33">L261</strain>
    </source>
</reference>
<keyword evidence="6 9" id="KW-0418">Kinase</keyword>
<dbReference type="CDD" id="cd02021">
    <property type="entry name" value="GntK"/>
    <property type="match status" value="1"/>
</dbReference>
<evidence type="ECO:0000256" key="1">
    <source>
        <dbReference type="ARBA" id="ARBA00004761"/>
    </source>
</evidence>
<dbReference type="NCBIfam" id="TIGR01313">
    <property type="entry name" value="therm_gnt_kin"/>
    <property type="match status" value="1"/>
</dbReference>
<dbReference type="GO" id="GO:0005524">
    <property type="term" value="F:ATP binding"/>
    <property type="evidence" value="ECO:0007669"/>
    <property type="project" value="UniProtKB-KW"/>
</dbReference>
<evidence type="ECO:0000313" key="15">
    <source>
        <dbReference type="EMBL" id="PCC47763.1"/>
    </source>
</evidence>
<dbReference type="EMBL" id="CP025334">
    <property type="protein sequence ID" value="AZT98132.1"/>
    <property type="molecule type" value="Genomic_DNA"/>
</dbReference>
<keyword evidence="18" id="KW-0378">Hydrolase</keyword>
<dbReference type="Proteomes" id="UP000297736">
    <property type="component" value="Unassembled WGS sequence"/>
</dbReference>
<keyword evidence="7 9" id="KW-0067">ATP-binding</keyword>
<dbReference type="SUPFAM" id="SSF52540">
    <property type="entry name" value="P-loop containing nucleoside triphosphate hydrolases"/>
    <property type="match status" value="1"/>
</dbReference>
<evidence type="ECO:0000313" key="22">
    <source>
        <dbReference type="Proteomes" id="UP000094793"/>
    </source>
</evidence>
<evidence type="ECO:0000313" key="33">
    <source>
        <dbReference type="Proteomes" id="UP000297736"/>
    </source>
</evidence>
<evidence type="ECO:0000256" key="5">
    <source>
        <dbReference type="ARBA" id="ARBA00022741"/>
    </source>
</evidence>
<dbReference type="Proteomes" id="UP000282731">
    <property type="component" value="Chromosome"/>
</dbReference>
<evidence type="ECO:0000313" key="19">
    <source>
        <dbReference type="EMBL" id="SMX76586.1"/>
    </source>
</evidence>
<evidence type="ECO:0000313" key="13">
    <source>
        <dbReference type="EMBL" id="PCC17349.1"/>
    </source>
</evidence>
<evidence type="ECO:0000313" key="25">
    <source>
        <dbReference type="Proteomes" id="UP000217881"/>
    </source>
</evidence>
<dbReference type="InterPro" id="IPR027417">
    <property type="entry name" value="P-loop_NTPase"/>
</dbReference>
<dbReference type="Proteomes" id="UP000217720">
    <property type="component" value="Unassembled WGS sequence"/>
</dbReference>
<reference evidence="18 29" key="4">
    <citation type="submission" date="2017-03" db="EMBL/GenBank/DDBJ databases">
        <authorList>
            <person name="Afonso C.L."/>
            <person name="Miller P.J."/>
            <person name="Scott M.A."/>
            <person name="Spackman E."/>
            <person name="Goraichik I."/>
            <person name="Dimitrov K.M."/>
            <person name="Suarez D.L."/>
            <person name="Swayne D.E."/>
        </authorList>
    </citation>
    <scope>NUCLEOTIDE SEQUENCE [LARGE SCALE GENOMIC DNA]</scope>
    <source>
        <strain evidence="20">6</strain>
        <strain evidence="29">6(3)</strain>
        <strain evidence="19">ATCC 9175</strain>
        <strain evidence="18">CNRZ 920</strain>
    </source>
</reference>
<dbReference type="InterPro" id="IPR031322">
    <property type="entry name" value="Shikimate/glucono_kinase"/>
</dbReference>
<dbReference type="GeneID" id="60907222"/>
<dbReference type="EMBL" id="NRGX01000001">
    <property type="protein sequence ID" value="PCC17349.1"/>
    <property type="molecule type" value="Genomic_DNA"/>
</dbReference>
<dbReference type="Proteomes" id="UP000234289">
    <property type="component" value="Unassembled WGS sequence"/>
</dbReference>
<evidence type="ECO:0000256" key="8">
    <source>
        <dbReference type="ARBA" id="ARBA00048090"/>
    </source>
</evidence>
<keyword evidence="4 9" id="KW-0808">Transferase</keyword>
<dbReference type="Proteomes" id="UP000234525">
    <property type="component" value="Unassembled WGS sequence"/>
</dbReference>
<comment type="catalytic activity">
    <reaction evidence="8 9">
        <text>D-gluconate + ATP = 6-phospho-D-gluconate + ADP + H(+)</text>
        <dbReference type="Rhea" id="RHEA:19433"/>
        <dbReference type="ChEBI" id="CHEBI:15378"/>
        <dbReference type="ChEBI" id="CHEBI:18391"/>
        <dbReference type="ChEBI" id="CHEBI:30616"/>
        <dbReference type="ChEBI" id="CHEBI:58759"/>
        <dbReference type="ChEBI" id="CHEBI:456216"/>
        <dbReference type="EC" id="2.7.1.12"/>
    </reaction>
</comment>
<dbReference type="Pfam" id="PF01202">
    <property type="entry name" value="SKI"/>
    <property type="match status" value="1"/>
</dbReference>
<evidence type="ECO:0000313" key="17">
    <source>
        <dbReference type="EMBL" id="PCC54547.1"/>
    </source>
</evidence>
<dbReference type="OrthoDB" id="9795716at2"/>
<proteinExistence type="inferred from homology"/>
<evidence type="ECO:0000256" key="7">
    <source>
        <dbReference type="ARBA" id="ARBA00022840"/>
    </source>
</evidence>
<keyword evidence="30" id="KW-1185">Reference proteome</keyword>
<evidence type="ECO:0000313" key="10">
    <source>
        <dbReference type="EMBL" id="AOP54639.1"/>
    </source>
</evidence>
<dbReference type="EMBL" id="FXYZ01000006">
    <property type="protein sequence ID" value="SMX81809.1"/>
    <property type="molecule type" value="Genomic_DNA"/>
</dbReference>
<dbReference type="EMBL" id="NRHA01000008">
    <property type="protein sequence ID" value="PCC54547.1"/>
    <property type="molecule type" value="Genomic_DNA"/>
</dbReference>
<comment type="pathway">
    <text evidence="1">Carbohydrate acid metabolism.</text>
</comment>
<dbReference type="GO" id="GO:0005737">
    <property type="term" value="C:cytoplasm"/>
    <property type="evidence" value="ECO:0007669"/>
    <property type="project" value="TreeGrafter"/>
</dbReference>
<dbReference type="EMBL" id="FXZG01000004">
    <property type="protein sequence ID" value="SMX73209.1"/>
    <property type="molecule type" value="Genomic_DNA"/>
</dbReference>
<evidence type="ECO:0000313" key="16">
    <source>
        <dbReference type="EMBL" id="PCC50403.1"/>
    </source>
</evidence>
<keyword evidence="5 9" id="KW-0547">Nucleotide-binding</keyword>
<dbReference type="Proteomes" id="UP000218377">
    <property type="component" value="Unassembled WGS sequence"/>
</dbReference>
<reference evidence="23 24" key="3">
    <citation type="journal article" date="2017" name="Elife">
        <title>Extensive horizontal gene transfer in cheese-associated bacteria.</title>
        <authorList>
            <person name="Bonham K.S."/>
            <person name="Wolfe B.E."/>
            <person name="Dutton R.J."/>
        </authorList>
    </citation>
    <scope>NUCLEOTIDE SEQUENCE [LARGE SCALE GENOMIC DNA]</scope>
    <source>
        <strain evidence="17 25">738_8</strain>
        <strain evidence="16 24">900_6</strain>
        <strain evidence="15 23">947_7</strain>
        <strain evidence="14 27">962_8</strain>
        <strain evidence="13 26">JB5</strain>
    </source>
</reference>
<dbReference type="EMBL" id="CP017150">
    <property type="protein sequence ID" value="AOP54639.1"/>
    <property type="molecule type" value="Genomic_DNA"/>
</dbReference>
<evidence type="ECO:0000313" key="11">
    <source>
        <dbReference type="EMBL" id="AZT94360.1"/>
    </source>
</evidence>
<dbReference type="EMBL" id="RHFF01000001">
    <property type="protein sequence ID" value="TGD40540.1"/>
    <property type="molecule type" value="Genomic_DNA"/>
</dbReference>
<evidence type="ECO:0000256" key="6">
    <source>
        <dbReference type="ARBA" id="ARBA00022777"/>
    </source>
</evidence>
<evidence type="ECO:0000313" key="28">
    <source>
        <dbReference type="Proteomes" id="UP000234289"/>
    </source>
</evidence>